<reference evidence="4" key="1">
    <citation type="submission" date="2024-04" db="EMBL/GenBank/DDBJ databases">
        <authorList>
            <person name="Shaw F."/>
            <person name="Minotto A."/>
        </authorList>
    </citation>
    <scope>NUCLEOTIDE SEQUENCE [LARGE SCALE GENOMIC DNA]</scope>
</reference>
<name>A0ABP1CLJ7_9APHY</name>
<accession>A0ABP1CLJ7</accession>
<gene>
    <name evidence="3" type="ORF">GFSPODELE1_LOCUS1252</name>
</gene>
<feature type="region of interest" description="Disordered" evidence="1">
    <location>
        <begin position="63"/>
        <end position="113"/>
    </location>
</feature>
<proteinExistence type="predicted"/>
<protein>
    <submittedName>
        <fullName evidence="3">Uncharacterized protein</fullName>
    </submittedName>
</protein>
<feature type="region of interest" description="Disordered" evidence="1">
    <location>
        <begin position="137"/>
        <end position="204"/>
    </location>
</feature>
<feature type="compositionally biased region" description="Basic and acidic residues" evidence="1">
    <location>
        <begin position="67"/>
        <end position="95"/>
    </location>
</feature>
<sequence>MQSSVAAFLLVATICNTWLVSGLPLPRTAVYSNTLTTRPVPPSLESRASQVIDNPALRAVGLAKAPEAAKDYNTRSGEHSEDERAPFPSEKRASDDQTAGGNAYTGSSGNVSSGDIYNIAGPDSTITNNGGNNVGIAGQSLTGNARGGEGKGRGPGGNAYTGDAGDANGGSVHNDAGVVENMGDSNNAGQGGVSQSGIATGGGN</sequence>
<dbReference type="EMBL" id="OZ037944">
    <property type="protein sequence ID" value="CAL1696571.1"/>
    <property type="molecule type" value="Genomic_DNA"/>
</dbReference>
<organism evidence="3 4">
    <name type="scientific">Somion occarium</name>
    <dbReference type="NCBI Taxonomy" id="3059160"/>
    <lineage>
        <taxon>Eukaryota</taxon>
        <taxon>Fungi</taxon>
        <taxon>Dikarya</taxon>
        <taxon>Basidiomycota</taxon>
        <taxon>Agaricomycotina</taxon>
        <taxon>Agaricomycetes</taxon>
        <taxon>Polyporales</taxon>
        <taxon>Cerrenaceae</taxon>
        <taxon>Somion</taxon>
    </lineage>
</organism>
<feature type="chain" id="PRO_5046573171" evidence="2">
    <location>
        <begin position="23"/>
        <end position="204"/>
    </location>
</feature>
<evidence type="ECO:0000313" key="3">
    <source>
        <dbReference type="EMBL" id="CAL1696571.1"/>
    </source>
</evidence>
<keyword evidence="4" id="KW-1185">Reference proteome</keyword>
<keyword evidence="2" id="KW-0732">Signal</keyword>
<evidence type="ECO:0000256" key="1">
    <source>
        <dbReference type="SAM" id="MobiDB-lite"/>
    </source>
</evidence>
<feature type="compositionally biased region" description="Gly residues" evidence="1">
    <location>
        <begin position="189"/>
        <end position="204"/>
    </location>
</feature>
<feature type="signal peptide" evidence="2">
    <location>
        <begin position="1"/>
        <end position="22"/>
    </location>
</feature>
<evidence type="ECO:0000256" key="2">
    <source>
        <dbReference type="SAM" id="SignalP"/>
    </source>
</evidence>
<dbReference type="Proteomes" id="UP001497453">
    <property type="component" value="Chromosome 1"/>
</dbReference>
<evidence type="ECO:0000313" key="4">
    <source>
        <dbReference type="Proteomes" id="UP001497453"/>
    </source>
</evidence>
<feature type="compositionally biased region" description="Polar residues" evidence="1">
    <location>
        <begin position="96"/>
        <end position="113"/>
    </location>
</feature>